<gene>
    <name evidence="2" type="ORF">GNLVRS02_ARAD1B22748g</name>
</gene>
<dbReference type="Pfam" id="PF13869">
    <property type="entry name" value="NUDIX_2"/>
    <property type="match status" value="1"/>
</dbReference>
<dbReference type="GO" id="GO:0031124">
    <property type="term" value="P:mRNA 3'-end processing"/>
    <property type="evidence" value="ECO:0007669"/>
    <property type="project" value="InterPro"/>
</dbReference>
<comment type="subunit">
    <text evidence="1">Homodimer (via N- and C-terminus); binds RNA as homodimer. Component of the cleavage factor Im (CFIm) complex.</text>
</comment>
<dbReference type="InterPro" id="IPR016706">
    <property type="entry name" value="Cleav_polyA_spec_factor_su5"/>
</dbReference>
<evidence type="ECO:0000313" key="2">
    <source>
        <dbReference type="EMBL" id="CDP36863.1"/>
    </source>
</evidence>
<name>A0A060T7D0_BLAAD</name>
<reference evidence="2" key="2">
    <citation type="submission" date="2014-06" db="EMBL/GenBank/DDBJ databases">
        <title>The complete genome of Blastobotrys (Arxula) adeninivorans LS3 - a yeast of biotechnological interest.</title>
        <authorList>
            <person name="Kunze G."/>
            <person name="Gaillardin C."/>
            <person name="Czernicka M."/>
            <person name="Durrens P."/>
            <person name="Martin T."/>
            <person name="Boer E."/>
            <person name="Gabaldon T."/>
            <person name="Cruz J."/>
            <person name="Talla E."/>
            <person name="Marck C."/>
            <person name="Goffeau A."/>
            <person name="Barbe V."/>
            <person name="Baret P."/>
            <person name="Baronian K."/>
            <person name="Beier S."/>
            <person name="Bleykasten C."/>
            <person name="Bode R."/>
            <person name="Casaregola S."/>
            <person name="Despons L."/>
            <person name="Fairhead C."/>
            <person name="Giersberg M."/>
            <person name="Gierski P."/>
            <person name="Hahnel U."/>
            <person name="Hartmann A."/>
            <person name="Jankowska D."/>
            <person name="Jubin C."/>
            <person name="Jung P."/>
            <person name="Lafontaine I."/>
            <person name="Leh-Louis V."/>
            <person name="Lemaire M."/>
            <person name="Marcet-Houben M."/>
            <person name="Mascher M."/>
            <person name="Morel G."/>
            <person name="Richard G.-F."/>
            <person name="Riechen J."/>
            <person name="Sacerdot C."/>
            <person name="Sarkar A."/>
            <person name="Savel G."/>
            <person name="Schacherer J."/>
            <person name="Sherman D."/>
            <person name="Straub M.-L."/>
            <person name="Stein N."/>
            <person name="Thierry A."/>
            <person name="Trautwein-Schult A."/>
            <person name="Westhof E."/>
            <person name="Worch S."/>
            <person name="Dujon B."/>
            <person name="Souciet J.-L."/>
            <person name="Wincker P."/>
            <person name="Scholz U."/>
            <person name="Neuveglise N."/>
        </authorList>
    </citation>
    <scope>NUCLEOTIDE SEQUENCE</scope>
    <source>
        <strain evidence="2">LS3</strain>
    </source>
</reference>
<comment type="subcellular location">
    <subcellularLocation>
        <location evidence="1">Nucleus</location>
    </subcellularLocation>
    <subcellularLocation>
        <location evidence="1">Cytoplasm</location>
    </subcellularLocation>
</comment>
<accession>A0A060T7D0</accession>
<proteinExistence type="inferred from homology"/>
<dbReference type="Gene3D" id="3.90.79.10">
    <property type="entry name" value="Nucleoside Triphosphate Pyrophosphohydrolase"/>
    <property type="match status" value="1"/>
</dbReference>
<keyword evidence="1" id="KW-0539">Nucleus</keyword>
<dbReference type="EMBL" id="HG937692">
    <property type="protein sequence ID" value="CDP36863.1"/>
    <property type="molecule type" value="Genomic_DNA"/>
</dbReference>
<dbReference type="GO" id="GO:0005849">
    <property type="term" value="C:mRNA cleavage factor complex"/>
    <property type="evidence" value="ECO:0007669"/>
    <property type="project" value="UniProtKB-UniRule"/>
</dbReference>
<sequence>MTEQLNLPKLRSQLSFNENDARPDPSIRVYPVSNYTFSVKQSQPEDDSNPLARSDRLRQYYEQNGMRRSCEGVIVCHDHGHPYVLMLQIGHNEFRLPGDFVSSEDDEIAGFKKGLDWRLAPDDLSLLEMDEDTRSLAESKEEWEIGDCLAQWYRPNFESFMYPFIPPHITEPKECKKLYLVHLPQHKVLCIPKNMKVVAVPLFELYDNETKYGQEFAAIPLYLSRYNFEFIGSGSSRVVSRGDW</sequence>
<dbReference type="GO" id="GO:0005737">
    <property type="term" value="C:cytoplasm"/>
    <property type="evidence" value="ECO:0007669"/>
    <property type="project" value="UniProtKB-SubCell"/>
</dbReference>
<organism evidence="2">
    <name type="scientific">Blastobotrys adeninivorans</name>
    <name type="common">Yeast</name>
    <name type="synonym">Arxula adeninivorans</name>
    <dbReference type="NCBI Taxonomy" id="409370"/>
    <lineage>
        <taxon>Eukaryota</taxon>
        <taxon>Fungi</taxon>
        <taxon>Dikarya</taxon>
        <taxon>Ascomycota</taxon>
        <taxon>Saccharomycotina</taxon>
        <taxon>Dipodascomycetes</taxon>
        <taxon>Dipodascales</taxon>
        <taxon>Trichomonascaceae</taxon>
        <taxon>Blastobotrys</taxon>
    </lineage>
</organism>
<dbReference type="AlphaFoldDB" id="A0A060T7D0"/>
<comment type="function">
    <text evidence="1">Component of the cleavage factor Im (CFIm) complex that functions as an activator of the pre-mRNA 3'-end cleavage and polyadenylation processing required for the maturation of pre-mRNA into functional mRNAs. CFIm contributes to the recruitment of multiprotein complexes on specific sequences on the pre-mRNA 3'-end, so called cleavage and polyadenylation signals (pA signals). Most pre-mRNAs contain multiple pA signals, resulting in alternative cleavage and polyadenylation (APA) producing mRNAs with variable 3'-end formation. The CFIm complex acts as a key regulator of cleavage and polyadenylation site choice during APA through its binding to 5'-UGUA-3' elements localized in the 3'-untranslated region (UTR) for a huge number of pre-mRNAs.</text>
</comment>
<dbReference type="CDD" id="cd18871">
    <property type="entry name" value="NUDIX_Cfim25_Nudt21"/>
    <property type="match status" value="1"/>
</dbReference>
<keyword evidence="1" id="KW-0963">Cytoplasm</keyword>
<dbReference type="PhylomeDB" id="A0A060T7D0"/>
<evidence type="ECO:0000256" key="1">
    <source>
        <dbReference type="PIRNR" id="PIRNR017888"/>
    </source>
</evidence>
<keyword evidence="1" id="KW-0694">RNA-binding</keyword>
<comment type="similarity">
    <text evidence="1">Belongs to the Nudix hydrolase family. CPSF5 subfamily.</text>
</comment>
<dbReference type="PIRSF" id="PIRSF017888">
    <property type="entry name" value="CPSF-25"/>
    <property type="match status" value="1"/>
</dbReference>
<reference evidence="2" key="1">
    <citation type="submission" date="2014-02" db="EMBL/GenBank/DDBJ databases">
        <authorList>
            <person name="Genoscope - CEA"/>
        </authorList>
    </citation>
    <scope>NUCLEOTIDE SEQUENCE</scope>
    <source>
        <strain evidence="2">LS3</strain>
    </source>
</reference>
<keyword evidence="1" id="KW-0507">mRNA processing</keyword>
<dbReference type="GO" id="GO:0003729">
    <property type="term" value="F:mRNA binding"/>
    <property type="evidence" value="ECO:0007669"/>
    <property type="project" value="UniProtKB-UniRule"/>
</dbReference>
<protein>
    <recommendedName>
        <fullName evidence="1">Cleavage and polyadenylation specificity factor subunit 5</fullName>
    </recommendedName>
</protein>
<dbReference type="FunFam" id="3.90.79.10:FF:000005">
    <property type="entry name" value="Cleavage and polyadenylation specificity factor subunit 5"/>
    <property type="match status" value="1"/>
</dbReference>
<dbReference type="PANTHER" id="PTHR13047">
    <property type="entry name" value="PRE-MRNA CLEAVAGE FACTOR IM, 25KD SUBUNIT"/>
    <property type="match status" value="1"/>
</dbReference>